<comment type="caution">
    <text evidence="3">The sequence shown here is derived from an EMBL/GenBank/DDBJ whole genome shotgun (WGS) entry which is preliminary data.</text>
</comment>
<dbReference type="PROSITE" id="PS00552">
    <property type="entry name" value="HTH_MERR_1"/>
    <property type="match status" value="1"/>
</dbReference>
<evidence type="ECO:0000259" key="2">
    <source>
        <dbReference type="PROSITE" id="PS50937"/>
    </source>
</evidence>
<dbReference type="SMART" id="SM00422">
    <property type="entry name" value="HTH_MERR"/>
    <property type="match status" value="1"/>
</dbReference>
<reference evidence="4" key="1">
    <citation type="journal article" date="2019" name="Int. J. Syst. Evol. Microbiol.">
        <title>The Global Catalogue of Microorganisms (GCM) 10K type strain sequencing project: providing services to taxonomists for standard genome sequencing and annotation.</title>
        <authorList>
            <consortium name="The Broad Institute Genomics Platform"/>
            <consortium name="The Broad Institute Genome Sequencing Center for Infectious Disease"/>
            <person name="Wu L."/>
            <person name="Ma J."/>
        </authorList>
    </citation>
    <scope>NUCLEOTIDE SEQUENCE [LARGE SCALE GENOMIC DNA]</scope>
    <source>
        <strain evidence="4">CCM 7043</strain>
    </source>
</reference>
<evidence type="ECO:0000313" key="4">
    <source>
        <dbReference type="Proteomes" id="UP001597338"/>
    </source>
</evidence>
<dbReference type="PROSITE" id="PS50937">
    <property type="entry name" value="HTH_MERR_2"/>
    <property type="match status" value="1"/>
</dbReference>
<evidence type="ECO:0000313" key="3">
    <source>
        <dbReference type="EMBL" id="MFD2024617.1"/>
    </source>
</evidence>
<dbReference type="Pfam" id="PF13411">
    <property type="entry name" value="MerR_1"/>
    <property type="match status" value="1"/>
</dbReference>
<gene>
    <name evidence="3" type="ORF">ACFSL2_03750</name>
</gene>
<dbReference type="PANTHER" id="PTHR30204">
    <property type="entry name" value="REDOX-CYCLING DRUG-SENSING TRANSCRIPTIONAL ACTIVATOR SOXR"/>
    <property type="match status" value="1"/>
</dbReference>
<accession>A0ABW4V599</accession>
<protein>
    <submittedName>
        <fullName evidence="3">MerR family transcriptional regulator</fullName>
    </submittedName>
</protein>
<feature type="domain" description="HTH merR-type" evidence="2">
    <location>
        <begin position="7"/>
        <end position="74"/>
    </location>
</feature>
<sequence length="150" mass="16774">MGLQHKQIGEVAERIGLSLRTIRYYEEVGLVTPSARSQGGFRLYTESDIARLQLIKRMKPLGFALDEMRSLLDALDTLDAAGSDEERPDDASRGAALDRLSMFESAAEERCEALRDQLAMAEEFADSLRREVRRQQRGIRSGDVRSGGAR</sequence>
<dbReference type="SUPFAM" id="SSF46955">
    <property type="entry name" value="Putative DNA-binding domain"/>
    <property type="match status" value="1"/>
</dbReference>
<dbReference type="RefSeq" id="WP_377196555.1">
    <property type="nucleotide sequence ID" value="NZ_JBHUHF010000001.1"/>
</dbReference>
<keyword evidence="1" id="KW-0238">DNA-binding</keyword>
<dbReference type="InterPro" id="IPR009061">
    <property type="entry name" value="DNA-bd_dom_put_sf"/>
</dbReference>
<dbReference type="PRINTS" id="PR00040">
    <property type="entry name" value="HTHMERR"/>
</dbReference>
<keyword evidence="4" id="KW-1185">Reference proteome</keyword>
<dbReference type="EMBL" id="JBHUHF010000001">
    <property type="protein sequence ID" value="MFD2024617.1"/>
    <property type="molecule type" value="Genomic_DNA"/>
</dbReference>
<dbReference type="PANTHER" id="PTHR30204:SF93">
    <property type="entry name" value="HTH MERR-TYPE DOMAIN-CONTAINING PROTEIN"/>
    <property type="match status" value="1"/>
</dbReference>
<evidence type="ECO:0000256" key="1">
    <source>
        <dbReference type="ARBA" id="ARBA00023125"/>
    </source>
</evidence>
<proteinExistence type="predicted"/>
<dbReference type="InterPro" id="IPR047057">
    <property type="entry name" value="MerR_fam"/>
</dbReference>
<name>A0ABW4V599_9MICO</name>
<dbReference type="Proteomes" id="UP001597338">
    <property type="component" value="Unassembled WGS sequence"/>
</dbReference>
<dbReference type="Gene3D" id="1.10.1660.10">
    <property type="match status" value="1"/>
</dbReference>
<organism evidence="3 4">
    <name type="scientific">Promicromonospora aerolata</name>
    <dbReference type="NCBI Taxonomy" id="195749"/>
    <lineage>
        <taxon>Bacteria</taxon>
        <taxon>Bacillati</taxon>
        <taxon>Actinomycetota</taxon>
        <taxon>Actinomycetes</taxon>
        <taxon>Micrococcales</taxon>
        <taxon>Promicromonosporaceae</taxon>
        <taxon>Promicromonospora</taxon>
    </lineage>
</organism>
<dbReference type="InterPro" id="IPR000551">
    <property type="entry name" value="MerR-type_HTH_dom"/>
</dbReference>